<gene>
    <name evidence="2" type="ORF">B6A10_03145</name>
</gene>
<keyword evidence="1" id="KW-0472">Membrane</keyword>
<evidence type="ECO:0000256" key="1">
    <source>
        <dbReference type="SAM" id="Phobius"/>
    </source>
</evidence>
<organism evidence="2 3">
    <name type="scientific">Flavobacterium pokkalii</name>
    <dbReference type="NCBI Taxonomy" id="1940408"/>
    <lineage>
        <taxon>Bacteria</taxon>
        <taxon>Pseudomonadati</taxon>
        <taxon>Bacteroidota</taxon>
        <taxon>Flavobacteriia</taxon>
        <taxon>Flavobacteriales</taxon>
        <taxon>Flavobacteriaceae</taxon>
        <taxon>Flavobacterium</taxon>
    </lineage>
</organism>
<feature type="transmembrane region" description="Helical" evidence="1">
    <location>
        <begin position="12"/>
        <end position="31"/>
    </location>
</feature>
<dbReference type="EMBL" id="NASZ01000003">
    <property type="protein sequence ID" value="MBD0724167.1"/>
    <property type="molecule type" value="Genomic_DNA"/>
</dbReference>
<dbReference type="Proteomes" id="UP000661715">
    <property type="component" value="Unassembled WGS sequence"/>
</dbReference>
<keyword evidence="1" id="KW-1133">Transmembrane helix</keyword>
<evidence type="ECO:0000313" key="3">
    <source>
        <dbReference type="Proteomes" id="UP000661715"/>
    </source>
</evidence>
<keyword evidence="1" id="KW-0812">Transmembrane</keyword>
<protein>
    <submittedName>
        <fullName evidence="2">Uncharacterized protein</fullName>
    </submittedName>
</protein>
<reference evidence="2 3" key="1">
    <citation type="journal article" date="2020" name="Microbiol. Res.">
        <title>Flavobacterium pokkalii sp. nov., a novel plant growth promoting native rhizobacteria isolated from pokkali rice grown in coastal saline affected agricultural regions of southern India, Kerala.</title>
        <authorList>
            <person name="Menon R.R."/>
            <person name="Kumari S."/>
            <person name="Viver T."/>
            <person name="Rameshkumar N."/>
        </authorList>
    </citation>
    <scope>NUCLEOTIDE SEQUENCE [LARGE SCALE GENOMIC DNA]</scope>
    <source>
        <strain evidence="2 3">L1I52</strain>
    </source>
</reference>
<name>A0ABR7UNK2_9FLAO</name>
<sequence length="65" mass="7879">MDNLTKLIIVEMKSIVFYFGFYFKLIWVAILTKKSANKQRYDYLILLGRIFNWKILLCVLCFKCF</sequence>
<comment type="caution">
    <text evidence="2">The sequence shown here is derived from an EMBL/GenBank/DDBJ whole genome shotgun (WGS) entry which is preliminary data.</text>
</comment>
<accession>A0ABR7UNK2</accession>
<proteinExistence type="predicted"/>
<evidence type="ECO:0000313" key="2">
    <source>
        <dbReference type="EMBL" id="MBD0724167.1"/>
    </source>
</evidence>
<keyword evidence="3" id="KW-1185">Reference proteome</keyword>